<dbReference type="GO" id="GO:0016705">
    <property type="term" value="F:oxidoreductase activity, acting on paired donors, with incorporation or reduction of molecular oxygen"/>
    <property type="evidence" value="ECO:0007669"/>
    <property type="project" value="InterPro"/>
</dbReference>
<evidence type="ECO:0000313" key="16">
    <source>
        <dbReference type="EMBL" id="JAV53672.1"/>
    </source>
</evidence>
<sequence length="507" mass="59308">MYYFIIALGFLLIFIITLLWRQTDSRYIELINKIPGPPTLPVVGNTYEMFGPPEYVWRMFQENNKRYYPIYRLWNAHIASVELLCPEDIEVLLTNNENLEKSRIYEFLQVWLGTGLLTSKDTKWHYRRKLITPAFHFGILKNFSKTMIERSELLIQNLELECNKAKTLIEPIIGEFTLRTICETAMGTKLEENDARSKEYMTSIYNMGQVILERIKRPWLFVECFYYFTQLRKQENALIKILHKFTTDVIENRKVQFKNVDILSASIREKGDEPKRRLALLDLLLHFRNQGASIQDEGIREEVDTFTFEGHDTTSSGIQFALLLLANNPHIQKRVAEEIRNVMGDSDRQFTYADVQNMHYLEMTIKESLRLFPSVPIIARKLTTDLRTASNYLIPKGTVVHVHIFTLHRNPVVFPNPEKFDPERFSPENSRGRHPFAYIPFSAGPRNCIGQRFAMLELKIAIASIIRNFRLIAVDKLSDIQPTMHLVLKNSTKLSIQFRKRTYTNSP</sequence>
<organism evidence="16">
    <name type="scientific">Photinus pyralis</name>
    <name type="common">Common eastern firefly</name>
    <name type="synonym">Lampyris pyralis</name>
    <dbReference type="NCBI Taxonomy" id="7054"/>
    <lineage>
        <taxon>Eukaryota</taxon>
        <taxon>Metazoa</taxon>
        <taxon>Ecdysozoa</taxon>
        <taxon>Arthropoda</taxon>
        <taxon>Hexapoda</taxon>
        <taxon>Insecta</taxon>
        <taxon>Pterygota</taxon>
        <taxon>Neoptera</taxon>
        <taxon>Endopterygota</taxon>
        <taxon>Coleoptera</taxon>
        <taxon>Polyphaga</taxon>
        <taxon>Elateriformia</taxon>
        <taxon>Elateroidea</taxon>
        <taxon>Lampyridae</taxon>
        <taxon>Lampyrinae</taxon>
        <taxon>Photinus</taxon>
    </lineage>
</organism>
<evidence type="ECO:0000256" key="8">
    <source>
        <dbReference type="ARBA" id="ARBA00022824"/>
    </source>
</evidence>
<keyword evidence="11 14" id="KW-0408">Iron</keyword>
<gene>
    <name evidence="17" type="ORF">PPYR_08038</name>
</gene>
<dbReference type="AlphaFoldDB" id="A0A1Y1JWH5"/>
<dbReference type="Gene3D" id="1.10.630.10">
    <property type="entry name" value="Cytochrome P450"/>
    <property type="match status" value="1"/>
</dbReference>
<evidence type="ECO:0000256" key="7">
    <source>
        <dbReference type="ARBA" id="ARBA00022723"/>
    </source>
</evidence>
<name>A0A1Y1JWH5_PHOPY</name>
<comment type="cofactor">
    <cofactor evidence="1 14">
        <name>heme</name>
        <dbReference type="ChEBI" id="CHEBI:30413"/>
    </cofactor>
</comment>
<reference evidence="17 18" key="2">
    <citation type="journal article" date="2018" name="Elife">
        <title>Firefly genomes illuminate parallel origins of bioluminescence in beetles.</title>
        <authorList>
            <person name="Fallon T.R."/>
            <person name="Lower S.E."/>
            <person name="Chang C.H."/>
            <person name="Bessho-Uehara M."/>
            <person name="Martin G.J."/>
            <person name="Bewick A.J."/>
            <person name="Behringer M."/>
            <person name="Debat H.J."/>
            <person name="Wong I."/>
            <person name="Day J.C."/>
            <person name="Suvorov A."/>
            <person name="Silva C.J."/>
            <person name="Stanger-Hall K.F."/>
            <person name="Hall D.W."/>
            <person name="Schmitz R.J."/>
            <person name="Nelson D.R."/>
            <person name="Lewis S.M."/>
            <person name="Shigenobu S."/>
            <person name="Bybee S.M."/>
            <person name="Larracuente A.M."/>
            <person name="Oba Y."/>
            <person name="Weng J.K."/>
        </authorList>
    </citation>
    <scope>NUCLEOTIDE SEQUENCE [LARGE SCALE GENOMIC DNA]</scope>
    <source>
        <strain evidence="17">1611_PpyrPB1</strain>
        <tissue evidence="17">Whole body</tissue>
    </source>
</reference>
<proteinExistence type="inferred from homology"/>
<dbReference type="InterPro" id="IPR036396">
    <property type="entry name" value="Cyt_P450_sf"/>
</dbReference>
<dbReference type="GO" id="GO:0004497">
    <property type="term" value="F:monooxygenase activity"/>
    <property type="evidence" value="ECO:0007669"/>
    <property type="project" value="UniProtKB-KW"/>
</dbReference>
<comment type="subcellular location">
    <subcellularLocation>
        <location evidence="4">Endoplasmic reticulum membrane</location>
        <topology evidence="4">Peripheral membrane protein</topology>
    </subcellularLocation>
    <subcellularLocation>
        <location evidence="3">Microsome membrane</location>
        <topology evidence="3">Peripheral membrane protein</topology>
    </subcellularLocation>
</comment>
<evidence type="ECO:0000256" key="10">
    <source>
        <dbReference type="ARBA" id="ARBA00023002"/>
    </source>
</evidence>
<keyword evidence="6 14" id="KW-0349">Heme</keyword>
<keyword evidence="8" id="KW-0256">Endoplasmic reticulum</keyword>
<dbReference type="InParanoid" id="A0A1Y1JWH5"/>
<dbReference type="GO" id="GO:0005789">
    <property type="term" value="C:endoplasmic reticulum membrane"/>
    <property type="evidence" value="ECO:0007669"/>
    <property type="project" value="UniProtKB-SubCell"/>
</dbReference>
<dbReference type="Proteomes" id="UP000327044">
    <property type="component" value="Unassembled WGS sequence"/>
</dbReference>
<keyword evidence="12 15" id="KW-0503">Monooxygenase</keyword>
<dbReference type="InterPro" id="IPR017972">
    <property type="entry name" value="Cyt_P450_CS"/>
</dbReference>
<dbReference type="PROSITE" id="PS00086">
    <property type="entry name" value="CYTOCHROME_P450"/>
    <property type="match status" value="1"/>
</dbReference>
<dbReference type="InterPro" id="IPR002401">
    <property type="entry name" value="Cyt_P450_E_grp-I"/>
</dbReference>
<evidence type="ECO:0000256" key="14">
    <source>
        <dbReference type="PIRSR" id="PIRSR602401-1"/>
    </source>
</evidence>
<reference evidence="16" key="1">
    <citation type="journal article" date="2016" name="Sci. Rep.">
        <title>Molecular characterization of firefly nuptial gifts: a multi-omics approach sheds light on postcopulatory sexual selection.</title>
        <authorList>
            <person name="Al-Wathiqui N."/>
            <person name="Fallon T.R."/>
            <person name="South A."/>
            <person name="Weng J.K."/>
            <person name="Lewis S.M."/>
        </authorList>
    </citation>
    <scope>NUCLEOTIDE SEQUENCE</scope>
</reference>
<comment type="function">
    <text evidence="2">May be involved in the metabolism of insect hormones and in the breakdown of synthetic insecticides.</text>
</comment>
<evidence type="ECO:0000256" key="13">
    <source>
        <dbReference type="ARBA" id="ARBA00023136"/>
    </source>
</evidence>
<evidence type="ECO:0000256" key="3">
    <source>
        <dbReference type="ARBA" id="ARBA00004174"/>
    </source>
</evidence>
<comment type="similarity">
    <text evidence="5 15">Belongs to the cytochrome P450 family.</text>
</comment>
<dbReference type="CDD" id="cd20628">
    <property type="entry name" value="CYP4"/>
    <property type="match status" value="1"/>
</dbReference>
<reference evidence="17" key="3">
    <citation type="submission" date="2019-08" db="EMBL/GenBank/DDBJ databases">
        <authorList>
            <consortium name="Photinus pyralis genome working group"/>
            <person name="Fallon T.R."/>
            <person name="Sander Lower S.E."/>
            <person name="Weng J.-K."/>
        </authorList>
    </citation>
    <scope>NUCLEOTIDE SEQUENCE</scope>
    <source>
        <strain evidence="17">1611_PpyrPB1</strain>
        <tissue evidence="17">Whole body</tissue>
    </source>
</reference>
<dbReference type="InterPro" id="IPR050196">
    <property type="entry name" value="Cytochrome_P450_Monoox"/>
</dbReference>
<dbReference type="PANTHER" id="PTHR24291:SF189">
    <property type="entry name" value="CYTOCHROME P450 4C3-RELATED"/>
    <property type="match status" value="1"/>
</dbReference>
<evidence type="ECO:0000256" key="4">
    <source>
        <dbReference type="ARBA" id="ARBA00004406"/>
    </source>
</evidence>
<evidence type="ECO:0000256" key="5">
    <source>
        <dbReference type="ARBA" id="ARBA00010617"/>
    </source>
</evidence>
<dbReference type="PANTHER" id="PTHR24291">
    <property type="entry name" value="CYTOCHROME P450 FAMILY 4"/>
    <property type="match status" value="1"/>
</dbReference>
<evidence type="ECO:0000256" key="1">
    <source>
        <dbReference type="ARBA" id="ARBA00001971"/>
    </source>
</evidence>
<protein>
    <recommendedName>
        <fullName evidence="19">Cytochrome P450</fullName>
    </recommendedName>
</protein>
<dbReference type="GO" id="GO:0020037">
    <property type="term" value="F:heme binding"/>
    <property type="evidence" value="ECO:0007669"/>
    <property type="project" value="InterPro"/>
</dbReference>
<keyword evidence="9" id="KW-0492">Microsome</keyword>
<keyword evidence="13" id="KW-0472">Membrane</keyword>
<evidence type="ECO:0008006" key="19">
    <source>
        <dbReference type="Google" id="ProtNLM"/>
    </source>
</evidence>
<keyword evidence="7 14" id="KW-0479">Metal-binding</keyword>
<accession>A0A1Y1JWH5</accession>
<dbReference type="EMBL" id="GEZM01098896">
    <property type="protein sequence ID" value="JAV53672.1"/>
    <property type="molecule type" value="Transcribed_RNA"/>
</dbReference>
<evidence type="ECO:0000256" key="9">
    <source>
        <dbReference type="ARBA" id="ARBA00022848"/>
    </source>
</evidence>
<keyword evidence="18" id="KW-1185">Reference proteome</keyword>
<dbReference type="EMBL" id="VVIM01000005">
    <property type="protein sequence ID" value="KAB0800158.1"/>
    <property type="molecule type" value="Genomic_DNA"/>
</dbReference>
<dbReference type="PRINTS" id="PR00463">
    <property type="entry name" value="EP450I"/>
</dbReference>
<keyword evidence="10 15" id="KW-0560">Oxidoreductase</keyword>
<dbReference type="PRINTS" id="PR00385">
    <property type="entry name" value="P450"/>
</dbReference>
<dbReference type="SUPFAM" id="SSF48264">
    <property type="entry name" value="Cytochrome P450"/>
    <property type="match status" value="1"/>
</dbReference>
<evidence type="ECO:0000256" key="12">
    <source>
        <dbReference type="ARBA" id="ARBA00023033"/>
    </source>
</evidence>
<evidence type="ECO:0000256" key="15">
    <source>
        <dbReference type="RuleBase" id="RU000461"/>
    </source>
</evidence>
<dbReference type="Pfam" id="PF00067">
    <property type="entry name" value="p450"/>
    <property type="match status" value="1"/>
</dbReference>
<evidence type="ECO:0000256" key="11">
    <source>
        <dbReference type="ARBA" id="ARBA00023004"/>
    </source>
</evidence>
<dbReference type="InterPro" id="IPR001128">
    <property type="entry name" value="Cyt_P450"/>
</dbReference>
<evidence type="ECO:0000256" key="2">
    <source>
        <dbReference type="ARBA" id="ARBA00003690"/>
    </source>
</evidence>
<evidence type="ECO:0000256" key="6">
    <source>
        <dbReference type="ARBA" id="ARBA00022617"/>
    </source>
</evidence>
<feature type="binding site" description="axial binding residue" evidence="14">
    <location>
        <position position="448"/>
    </location>
    <ligand>
        <name>heme</name>
        <dbReference type="ChEBI" id="CHEBI:30413"/>
    </ligand>
    <ligandPart>
        <name>Fe</name>
        <dbReference type="ChEBI" id="CHEBI:18248"/>
    </ligandPart>
</feature>
<evidence type="ECO:0000313" key="17">
    <source>
        <dbReference type="EMBL" id="KAB0800158.1"/>
    </source>
</evidence>
<dbReference type="GO" id="GO:0005506">
    <property type="term" value="F:iron ion binding"/>
    <property type="evidence" value="ECO:0007669"/>
    <property type="project" value="InterPro"/>
</dbReference>
<evidence type="ECO:0000313" key="18">
    <source>
        <dbReference type="Proteomes" id="UP000327044"/>
    </source>
</evidence>